<accession>A0A3B0S2J0</accession>
<proteinExistence type="predicted"/>
<keyword evidence="1" id="KW-0472">Membrane</keyword>
<reference evidence="2" key="1">
    <citation type="submission" date="2018-06" db="EMBL/GenBank/DDBJ databases">
        <authorList>
            <person name="Zhirakovskaya E."/>
        </authorList>
    </citation>
    <scope>NUCLEOTIDE SEQUENCE</scope>
</reference>
<dbReference type="EMBL" id="UOED01000092">
    <property type="protein sequence ID" value="VAV94618.1"/>
    <property type="molecule type" value="Genomic_DNA"/>
</dbReference>
<evidence type="ECO:0000256" key="1">
    <source>
        <dbReference type="SAM" id="Phobius"/>
    </source>
</evidence>
<evidence type="ECO:0008006" key="3">
    <source>
        <dbReference type="Google" id="ProtNLM"/>
    </source>
</evidence>
<name>A0A3B0S2J0_9ZZZZ</name>
<dbReference type="AlphaFoldDB" id="A0A3B0S2J0"/>
<feature type="transmembrane region" description="Helical" evidence="1">
    <location>
        <begin position="72"/>
        <end position="91"/>
    </location>
</feature>
<keyword evidence="1" id="KW-1133">Transmembrane helix</keyword>
<protein>
    <recommendedName>
        <fullName evidence="3">Holin of 3TMs, for gene-transfer release</fullName>
    </recommendedName>
</protein>
<dbReference type="InterPro" id="IPR021497">
    <property type="entry name" value="GTA_holin_3TM"/>
</dbReference>
<gene>
    <name evidence="2" type="ORF">MNBD_ALPHA02-696</name>
</gene>
<evidence type="ECO:0000313" key="2">
    <source>
        <dbReference type="EMBL" id="VAV94618.1"/>
    </source>
</evidence>
<keyword evidence="1" id="KW-0812">Transmembrane</keyword>
<sequence>MGILSKIFGGPAIDAVSAVGNVVDQLFTSDDERAQAALLMEKLRQQPQILQAEINRIEASHRSLFVAGWRPFIGWVCGLGFLWAFILHPLFLWVVALRGLAITPPEIMTDNLMELVLALLGLGTLRSVEKMTGRSK</sequence>
<dbReference type="Pfam" id="PF11351">
    <property type="entry name" value="GTA_holin_3TM"/>
    <property type="match status" value="1"/>
</dbReference>
<organism evidence="2">
    <name type="scientific">hydrothermal vent metagenome</name>
    <dbReference type="NCBI Taxonomy" id="652676"/>
    <lineage>
        <taxon>unclassified sequences</taxon>
        <taxon>metagenomes</taxon>
        <taxon>ecological metagenomes</taxon>
    </lineage>
</organism>